<dbReference type="RefSeq" id="WP_090928182.1">
    <property type="nucleotide sequence ID" value="NZ_FOTY01000031.1"/>
</dbReference>
<dbReference type="InterPro" id="IPR004518">
    <property type="entry name" value="MazG-like_dom"/>
</dbReference>
<dbReference type="GO" id="GO:0046076">
    <property type="term" value="P:dTTP catabolic process"/>
    <property type="evidence" value="ECO:0007669"/>
    <property type="project" value="TreeGrafter"/>
</dbReference>
<name>A0A1I4PUH7_9BACI</name>
<dbReference type="GO" id="GO:0006203">
    <property type="term" value="P:dGTP catabolic process"/>
    <property type="evidence" value="ECO:0007669"/>
    <property type="project" value="TreeGrafter"/>
</dbReference>
<dbReference type="NCBIfam" id="NF007113">
    <property type="entry name" value="PRK09562.1"/>
    <property type="match status" value="1"/>
</dbReference>
<feature type="domain" description="NTP pyrophosphohydrolase MazG-like" evidence="2">
    <location>
        <begin position="403"/>
        <end position="461"/>
    </location>
</feature>
<feature type="domain" description="Tetrapyrrole methylase" evidence="1">
    <location>
        <begin position="13"/>
        <end position="215"/>
    </location>
</feature>
<evidence type="ECO:0000259" key="2">
    <source>
        <dbReference type="Pfam" id="PF03819"/>
    </source>
</evidence>
<evidence type="ECO:0000313" key="3">
    <source>
        <dbReference type="EMBL" id="SFM31083.1"/>
    </source>
</evidence>
<organism evidence="3 4">
    <name type="scientific">Salibacterium qingdaonense</name>
    <dbReference type="NCBI Taxonomy" id="266892"/>
    <lineage>
        <taxon>Bacteria</taxon>
        <taxon>Bacillati</taxon>
        <taxon>Bacillota</taxon>
        <taxon>Bacilli</taxon>
        <taxon>Bacillales</taxon>
        <taxon>Bacillaceae</taxon>
    </lineage>
</organism>
<accession>A0A1I4PUH7</accession>
<dbReference type="InterPro" id="IPR014777">
    <property type="entry name" value="4pyrrole_Mease_sub1"/>
</dbReference>
<dbReference type="InterPro" id="IPR024180">
    <property type="entry name" value="Tetrapyrrole_Mease/MazG_pred"/>
</dbReference>
<dbReference type="GO" id="GO:0046061">
    <property type="term" value="P:dATP catabolic process"/>
    <property type="evidence" value="ECO:0007669"/>
    <property type="project" value="TreeGrafter"/>
</dbReference>
<sequence>MTKQDTHSNVPVIHIVGLGPGDLSGLPLGTYKTLTKAERLYLRTEEHPAAKELKQEGISFHSFDGLYEQYDAFEAVYASITDELLQAAAEHNDIYYAVPGHPMTAEETVQRLLEEKRNGHIHVIAGGGQSFLDPMFTALQIDPNDGFQLLDATALHVDNIQMNQHIIISQVYDQMSASEVKLTLMEKYPDDYGVTLVTAAGMDSETLRDLPLYELDRVAQVDNLTALYIPPVREEEMMYREFSTLRRVIDALRAPDGCPWDRKQTHESLKKYMLEEAYEVLDAIDEQDDEHLEEELGDVLLQVLLHARIGEEDGYFTIGDVIGTLTEKMIRRHPHVFGGQQAETEEQVNENWEAVKEKEKTGPPPASLLEDIPASMPALMQAYELQKKAGRAGFDWNDDAPMWKKLQEELAEWLYEVKYGSMESMKKEFGDLLFVIVNLGRFYKLYPEEALHMTNRKFRKRFVYIEETLKQQGRRPEDATLEEMDSFWEEAKKESKGEERHENR</sequence>
<dbReference type="InterPro" id="IPR035996">
    <property type="entry name" value="4pyrrol_Methylase_sf"/>
</dbReference>
<dbReference type="GO" id="GO:0046047">
    <property type="term" value="P:TTP catabolic process"/>
    <property type="evidence" value="ECO:0007669"/>
    <property type="project" value="TreeGrafter"/>
</dbReference>
<dbReference type="GO" id="GO:0008168">
    <property type="term" value="F:methyltransferase activity"/>
    <property type="evidence" value="ECO:0007669"/>
    <property type="project" value="UniProtKB-KW"/>
</dbReference>
<dbReference type="GO" id="GO:0047429">
    <property type="term" value="F:nucleoside triphosphate diphosphatase activity"/>
    <property type="evidence" value="ECO:0007669"/>
    <property type="project" value="InterPro"/>
</dbReference>
<keyword evidence="3" id="KW-0489">Methyltransferase</keyword>
<dbReference type="Pfam" id="PF03819">
    <property type="entry name" value="MazG"/>
    <property type="match status" value="2"/>
</dbReference>
<protein>
    <submittedName>
        <fullName evidence="3">Tetrapyrrole methylase family protein / MazG family protein</fullName>
    </submittedName>
</protein>
<gene>
    <name evidence="3" type="ORF">SAMN04488054_13127</name>
</gene>
<dbReference type="FunFam" id="1.10.287.1080:FF:000003">
    <property type="entry name" value="Nucleoside triphosphate pyrophosphohydrolase"/>
    <property type="match status" value="1"/>
</dbReference>
<dbReference type="SUPFAM" id="SSF101386">
    <property type="entry name" value="all-alpha NTP pyrophosphatases"/>
    <property type="match status" value="2"/>
</dbReference>
<dbReference type="InterPro" id="IPR048015">
    <property type="entry name" value="NTP-PPase_MazG-like_N"/>
</dbReference>
<keyword evidence="4" id="KW-1185">Reference proteome</keyword>
<dbReference type="Gene3D" id="1.10.287.1080">
    <property type="entry name" value="MazG-like"/>
    <property type="match status" value="2"/>
</dbReference>
<dbReference type="InterPro" id="IPR011551">
    <property type="entry name" value="NTP_PyrPHydrolase_MazG"/>
</dbReference>
<evidence type="ECO:0000313" key="4">
    <source>
        <dbReference type="Proteomes" id="UP000199668"/>
    </source>
</evidence>
<dbReference type="PANTHER" id="PTHR30522">
    <property type="entry name" value="NUCLEOSIDE TRIPHOSPHATE PYROPHOSPHOHYDROLASE"/>
    <property type="match status" value="1"/>
</dbReference>
<dbReference type="AlphaFoldDB" id="A0A1I4PUH7"/>
<dbReference type="OrthoDB" id="9808939at2"/>
<feature type="domain" description="NTP pyrophosphohydrolase MazG-like" evidence="2">
    <location>
        <begin position="264"/>
        <end position="337"/>
    </location>
</feature>
<keyword evidence="3" id="KW-0808">Transferase</keyword>
<reference evidence="3 4" key="1">
    <citation type="submission" date="2016-10" db="EMBL/GenBank/DDBJ databases">
        <authorList>
            <person name="de Groot N.N."/>
        </authorList>
    </citation>
    <scope>NUCLEOTIDE SEQUENCE [LARGE SCALE GENOMIC DNA]</scope>
    <source>
        <strain evidence="3 4">CGMCC 1.6134</strain>
    </source>
</reference>
<dbReference type="Proteomes" id="UP000199668">
    <property type="component" value="Unassembled WGS sequence"/>
</dbReference>
<dbReference type="InterPro" id="IPR048011">
    <property type="entry name" value="NTP-PPase_MazG-like_C"/>
</dbReference>
<dbReference type="Gene3D" id="3.40.1010.10">
    <property type="entry name" value="Cobalt-precorrin-4 Transmethylase, Domain 1"/>
    <property type="match status" value="1"/>
</dbReference>
<dbReference type="GO" id="GO:0046081">
    <property type="term" value="P:dUTP catabolic process"/>
    <property type="evidence" value="ECO:0007669"/>
    <property type="project" value="TreeGrafter"/>
</dbReference>
<dbReference type="InterPro" id="IPR035013">
    <property type="entry name" value="YabN_N"/>
</dbReference>
<dbReference type="STRING" id="266892.SAMN04488054_13127"/>
<dbReference type="CDD" id="cd11723">
    <property type="entry name" value="YabN_N_like"/>
    <property type="match status" value="1"/>
</dbReference>
<proteinExistence type="predicted"/>
<dbReference type="GO" id="GO:0046052">
    <property type="term" value="P:UTP catabolic process"/>
    <property type="evidence" value="ECO:0007669"/>
    <property type="project" value="TreeGrafter"/>
</dbReference>
<dbReference type="GO" id="GO:0032259">
    <property type="term" value="P:methylation"/>
    <property type="evidence" value="ECO:0007669"/>
    <property type="project" value="UniProtKB-KW"/>
</dbReference>
<dbReference type="PANTHER" id="PTHR30522:SF0">
    <property type="entry name" value="NUCLEOSIDE TRIPHOSPHATE PYROPHOSPHOHYDROLASE"/>
    <property type="match status" value="1"/>
</dbReference>
<evidence type="ECO:0000259" key="1">
    <source>
        <dbReference type="Pfam" id="PF00590"/>
    </source>
</evidence>
<dbReference type="GO" id="GO:0006950">
    <property type="term" value="P:response to stress"/>
    <property type="evidence" value="ECO:0007669"/>
    <property type="project" value="UniProtKB-ARBA"/>
</dbReference>
<dbReference type="EMBL" id="FOTY01000031">
    <property type="protein sequence ID" value="SFM31083.1"/>
    <property type="molecule type" value="Genomic_DNA"/>
</dbReference>
<dbReference type="FunFam" id="1.10.287.1080:FF:000001">
    <property type="entry name" value="Nucleoside triphosphate pyrophosphohydrolase"/>
    <property type="match status" value="1"/>
</dbReference>
<dbReference type="NCBIfam" id="TIGR00444">
    <property type="entry name" value="mazG"/>
    <property type="match status" value="1"/>
</dbReference>
<dbReference type="PIRSF" id="PIRSF002845">
    <property type="entry name" value="Ttrprl_mtas_MazG"/>
    <property type="match status" value="1"/>
</dbReference>
<dbReference type="Pfam" id="PF00590">
    <property type="entry name" value="TP_methylase"/>
    <property type="match status" value="1"/>
</dbReference>
<dbReference type="CDD" id="cd11528">
    <property type="entry name" value="NTP-PPase_MazG_Nterm"/>
    <property type="match status" value="1"/>
</dbReference>
<dbReference type="SUPFAM" id="SSF53790">
    <property type="entry name" value="Tetrapyrrole methylase"/>
    <property type="match status" value="1"/>
</dbReference>
<dbReference type="CDD" id="cd11529">
    <property type="entry name" value="NTP-PPase_MazG_Cterm"/>
    <property type="match status" value="1"/>
</dbReference>
<dbReference type="InterPro" id="IPR000878">
    <property type="entry name" value="4pyrrol_Mease"/>
</dbReference>